<organism evidence="2 3">
    <name type="scientific">Alkalimonas mucilaginosa</name>
    <dbReference type="NCBI Taxonomy" id="3057676"/>
    <lineage>
        <taxon>Bacteria</taxon>
        <taxon>Pseudomonadati</taxon>
        <taxon>Pseudomonadota</taxon>
        <taxon>Gammaproteobacteria</taxon>
        <taxon>Alkalimonas</taxon>
    </lineage>
</organism>
<dbReference type="PROSITE" id="PS51257">
    <property type="entry name" value="PROKAR_LIPOPROTEIN"/>
    <property type="match status" value="1"/>
</dbReference>
<accession>A0ABU7JD87</accession>
<gene>
    <name evidence="2" type="ORF">QWF21_05305</name>
</gene>
<evidence type="ECO:0000259" key="1">
    <source>
        <dbReference type="Pfam" id="PF14302"/>
    </source>
</evidence>
<dbReference type="Pfam" id="PF14302">
    <property type="entry name" value="DUF4377"/>
    <property type="match status" value="1"/>
</dbReference>
<dbReference type="InterPro" id="IPR025485">
    <property type="entry name" value="DUF4377"/>
</dbReference>
<keyword evidence="3" id="KW-1185">Reference proteome</keyword>
<evidence type="ECO:0000313" key="2">
    <source>
        <dbReference type="EMBL" id="MEE2023657.1"/>
    </source>
</evidence>
<dbReference type="Proteomes" id="UP001339167">
    <property type="component" value="Unassembled WGS sequence"/>
</dbReference>
<dbReference type="EMBL" id="JAUGZK010000003">
    <property type="protein sequence ID" value="MEE2023657.1"/>
    <property type="molecule type" value="Genomic_DNA"/>
</dbReference>
<proteinExistence type="predicted"/>
<evidence type="ECO:0000313" key="3">
    <source>
        <dbReference type="Proteomes" id="UP001339167"/>
    </source>
</evidence>
<name>A0ABU7JD87_9GAMM</name>
<feature type="domain" description="DUF4377" evidence="1">
    <location>
        <begin position="36"/>
        <end position="104"/>
    </location>
</feature>
<sequence>MRIIPGLLCGLLLASCGSADKPETNLPLAERYTVTVGPYQQDCVGVAPMRCLVVDGSFFYQSIEGFDFVPGYQYQLLIEREQRFTPETVPADASLYHYRLVEVIAADKVAVDDQI</sequence>
<comment type="caution">
    <text evidence="2">The sequence shown here is derived from an EMBL/GenBank/DDBJ whole genome shotgun (WGS) entry which is preliminary data.</text>
</comment>
<dbReference type="RefSeq" id="WP_330087010.1">
    <property type="nucleotide sequence ID" value="NZ_JAUGZK010000003.1"/>
</dbReference>
<protein>
    <submittedName>
        <fullName evidence="2">DUF4377 domain-containing protein</fullName>
    </submittedName>
</protein>
<reference evidence="2 3" key="1">
    <citation type="submission" date="2023-06" db="EMBL/GenBank/DDBJ databases">
        <title>Alkalimonas sp., MEB004 an alkaliphilic bacterium isolated from Lonar Lake, India.</title>
        <authorList>
            <person name="Joshi A."/>
            <person name="Thite S."/>
        </authorList>
    </citation>
    <scope>NUCLEOTIDE SEQUENCE [LARGE SCALE GENOMIC DNA]</scope>
    <source>
        <strain evidence="2 3">MEB004</strain>
    </source>
</reference>